<accession>A0ABU1QYB9</accession>
<evidence type="ECO:0000313" key="2">
    <source>
        <dbReference type="Proteomes" id="UP001264980"/>
    </source>
</evidence>
<evidence type="ECO:0000313" key="1">
    <source>
        <dbReference type="EMBL" id="MDR6805997.1"/>
    </source>
</evidence>
<dbReference type="EMBL" id="JAVDTI010000003">
    <property type="protein sequence ID" value="MDR6805997.1"/>
    <property type="molecule type" value="Genomic_DNA"/>
</dbReference>
<proteinExistence type="predicted"/>
<sequence>MANQETYQVAPKGFWGTTIEVKEADRQLMTFALN</sequence>
<name>A0ABU1QYB9_9BACT</name>
<protein>
    <submittedName>
        <fullName evidence="1">Uncharacterized protein</fullName>
    </submittedName>
</protein>
<dbReference type="Proteomes" id="UP001264980">
    <property type="component" value="Unassembled WGS sequence"/>
</dbReference>
<reference evidence="1 2" key="1">
    <citation type="submission" date="2023-07" db="EMBL/GenBank/DDBJ databases">
        <title>Sorghum-associated microbial communities from plants grown in Nebraska, USA.</title>
        <authorList>
            <person name="Schachtman D."/>
        </authorList>
    </citation>
    <scope>NUCLEOTIDE SEQUENCE [LARGE SCALE GENOMIC DNA]</scope>
    <source>
        <strain evidence="1 2">BE57</strain>
    </source>
</reference>
<keyword evidence="2" id="KW-1185">Reference proteome</keyword>
<comment type="caution">
    <text evidence="1">The sequence shown here is derived from an EMBL/GenBank/DDBJ whole genome shotgun (WGS) entry which is preliminary data.</text>
</comment>
<gene>
    <name evidence="1" type="ORF">J2W84_003045</name>
</gene>
<organism evidence="1 2">
    <name type="scientific">Dyadobacter fermentans</name>
    <dbReference type="NCBI Taxonomy" id="94254"/>
    <lineage>
        <taxon>Bacteria</taxon>
        <taxon>Pseudomonadati</taxon>
        <taxon>Bacteroidota</taxon>
        <taxon>Cytophagia</taxon>
        <taxon>Cytophagales</taxon>
        <taxon>Spirosomataceae</taxon>
        <taxon>Dyadobacter</taxon>
    </lineage>
</organism>